<dbReference type="PRINTS" id="PR00503">
    <property type="entry name" value="BROMODOMAIN"/>
</dbReference>
<evidence type="ECO:0000256" key="1">
    <source>
        <dbReference type="ARBA" id="ARBA00023117"/>
    </source>
</evidence>
<organism evidence="5 6">
    <name type="scientific">Lophium mytilinum</name>
    <dbReference type="NCBI Taxonomy" id="390894"/>
    <lineage>
        <taxon>Eukaryota</taxon>
        <taxon>Fungi</taxon>
        <taxon>Dikarya</taxon>
        <taxon>Ascomycota</taxon>
        <taxon>Pezizomycotina</taxon>
        <taxon>Dothideomycetes</taxon>
        <taxon>Pleosporomycetidae</taxon>
        <taxon>Mytilinidiales</taxon>
        <taxon>Mytilinidiaceae</taxon>
        <taxon>Lophium</taxon>
    </lineage>
</organism>
<dbReference type="OrthoDB" id="784962at2759"/>
<dbReference type="GO" id="GO:0006338">
    <property type="term" value="P:chromatin remodeling"/>
    <property type="evidence" value="ECO:0007669"/>
    <property type="project" value="TreeGrafter"/>
</dbReference>
<feature type="compositionally biased region" description="Basic and acidic residues" evidence="3">
    <location>
        <begin position="42"/>
        <end position="58"/>
    </location>
</feature>
<dbReference type="SUPFAM" id="SSF47370">
    <property type="entry name" value="Bromodomain"/>
    <property type="match status" value="1"/>
</dbReference>
<accession>A0A6A6QAJ1</accession>
<dbReference type="InterPro" id="IPR036427">
    <property type="entry name" value="Bromodomain-like_sf"/>
</dbReference>
<evidence type="ECO:0000256" key="3">
    <source>
        <dbReference type="SAM" id="MobiDB-lite"/>
    </source>
</evidence>
<evidence type="ECO:0000313" key="5">
    <source>
        <dbReference type="EMBL" id="KAF2489395.1"/>
    </source>
</evidence>
<dbReference type="Gene3D" id="1.20.920.10">
    <property type="entry name" value="Bromodomain-like"/>
    <property type="match status" value="1"/>
</dbReference>
<protein>
    <submittedName>
        <fullName evidence="5">Bromodomain-containing protein</fullName>
    </submittedName>
</protein>
<dbReference type="InterPro" id="IPR050935">
    <property type="entry name" value="Bromo_chromatin_reader"/>
</dbReference>
<dbReference type="PANTHER" id="PTHR22880:SF225">
    <property type="entry name" value="BROMODOMAIN-CONTAINING PROTEIN BET-1-RELATED"/>
    <property type="match status" value="1"/>
</dbReference>
<dbReference type="PANTHER" id="PTHR22880">
    <property type="entry name" value="FALZ-RELATED BROMODOMAIN-CONTAINING PROTEINS"/>
    <property type="match status" value="1"/>
</dbReference>
<evidence type="ECO:0000313" key="6">
    <source>
        <dbReference type="Proteomes" id="UP000799750"/>
    </source>
</evidence>
<dbReference type="GO" id="GO:0000785">
    <property type="term" value="C:chromatin"/>
    <property type="evidence" value="ECO:0007669"/>
    <property type="project" value="TreeGrafter"/>
</dbReference>
<feature type="region of interest" description="Disordered" evidence="3">
    <location>
        <begin position="42"/>
        <end position="89"/>
    </location>
</feature>
<dbReference type="GO" id="GO:0006355">
    <property type="term" value="P:regulation of DNA-templated transcription"/>
    <property type="evidence" value="ECO:0007669"/>
    <property type="project" value="TreeGrafter"/>
</dbReference>
<sequence>MEEAKHLQGQLDALEVKHSQLLKDEQDLEVRQKENAYERARVELKQSKLRKQLRELQHRQTTNSSSKPTPLEMPASEEPQTTDRAPMEPVQPIHQPAATAYEWPSGPMNEPQQTFLLERVNMTKKKKDSYAFWDPVDPVLLGIPTYPIIVRTPMCLNEMMEKLARGEYRSVIDFMKDLDLVVDNSILFNSLTHPIAQQGLNMRAFFLKGMLAMPGVRSKTARKPREMPGGPQNPINLEEYSPKNTPVDHSANYESDSSYEDDEVLKGTWS</sequence>
<dbReference type="AlphaFoldDB" id="A0A6A6QAJ1"/>
<feature type="domain" description="Bromo" evidence="4">
    <location>
        <begin position="124"/>
        <end position="196"/>
    </location>
</feature>
<proteinExistence type="predicted"/>
<name>A0A6A6QAJ1_9PEZI</name>
<gene>
    <name evidence="5" type="ORF">BU16DRAFT_181005</name>
</gene>
<feature type="region of interest" description="Disordered" evidence="3">
    <location>
        <begin position="217"/>
        <end position="270"/>
    </location>
</feature>
<dbReference type="Proteomes" id="UP000799750">
    <property type="component" value="Unassembled WGS sequence"/>
</dbReference>
<dbReference type="InterPro" id="IPR001487">
    <property type="entry name" value="Bromodomain"/>
</dbReference>
<dbReference type="Pfam" id="PF00439">
    <property type="entry name" value="Bromodomain"/>
    <property type="match status" value="1"/>
</dbReference>
<dbReference type="EMBL" id="MU004199">
    <property type="protein sequence ID" value="KAF2489395.1"/>
    <property type="molecule type" value="Genomic_DNA"/>
</dbReference>
<keyword evidence="1 2" id="KW-0103">Bromodomain</keyword>
<dbReference type="PROSITE" id="PS50014">
    <property type="entry name" value="BROMODOMAIN_2"/>
    <property type="match status" value="1"/>
</dbReference>
<feature type="compositionally biased region" description="Polar residues" evidence="3">
    <location>
        <begin position="59"/>
        <end position="68"/>
    </location>
</feature>
<evidence type="ECO:0000259" key="4">
    <source>
        <dbReference type="PROSITE" id="PS50014"/>
    </source>
</evidence>
<evidence type="ECO:0000256" key="2">
    <source>
        <dbReference type="PROSITE-ProRule" id="PRU00035"/>
    </source>
</evidence>
<dbReference type="GO" id="GO:0005634">
    <property type="term" value="C:nucleus"/>
    <property type="evidence" value="ECO:0007669"/>
    <property type="project" value="TreeGrafter"/>
</dbReference>
<dbReference type="SMART" id="SM00297">
    <property type="entry name" value="BROMO"/>
    <property type="match status" value="1"/>
</dbReference>
<keyword evidence="6" id="KW-1185">Reference proteome</keyword>
<reference evidence="5" key="1">
    <citation type="journal article" date="2020" name="Stud. Mycol.">
        <title>101 Dothideomycetes genomes: a test case for predicting lifestyles and emergence of pathogens.</title>
        <authorList>
            <person name="Haridas S."/>
            <person name="Albert R."/>
            <person name="Binder M."/>
            <person name="Bloem J."/>
            <person name="Labutti K."/>
            <person name="Salamov A."/>
            <person name="Andreopoulos B."/>
            <person name="Baker S."/>
            <person name="Barry K."/>
            <person name="Bills G."/>
            <person name="Bluhm B."/>
            <person name="Cannon C."/>
            <person name="Castanera R."/>
            <person name="Culley D."/>
            <person name="Daum C."/>
            <person name="Ezra D."/>
            <person name="Gonzalez J."/>
            <person name="Henrissat B."/>
            <person name="Kuo A."/>
            <person name="Liang C."/>
            <person name="Lipzen A."/>
            <person name="Lutzoni F."/>
            <person name="Magnuson J."/>
            <person name="Mondo S."/>
            <person name="Nolan M."/>
            <person name="Ohm R."/>
            <person name="Pangilinan J."/>
            <person name="Park H.-J."/>
            <person name="Ramirez L."/>
            <person name="Alfaro M."/>
            <person name="Sun H."/>
            <person name="Tritt A."/>
            <person name="Yoshinaga Y."/>
            <person name="Zwiers L.-H."/>
            <person name="Turgeon B."/>
            <person name="Goodwin S."/>
            <person name="Spatafora J."/>
            <person name="Crous P."/>
            <person name="Grigoriev I."/>
        </authorList>
    </citation>
    <scope>NUCLEOTIDE SEQUENCE</scope>
    <source>
        <strain evidence="5">CBS 269.34</strain>
    </source>
</reference>